<dbReference type="EMBL" id="JAKRKC020000001">
    <property type="protein sequence ID" value="MCK2216885.1"/>
    <property type="molecule type" value="Genomic_DNA"/>
</dbReference>
<proteinExistence type="predicted"/>
<reference evidence="1 2" key="1">
    <citation type="submission" date="2022-04" db="EMBL/GenBank/DDBJ databases">
        <title>Genome draft of Actinomadura sp. ATCC 31491.</title>
        <authorList>
            <person name="Shi X."/>
            <person name="Du Y."/>
        </authorList>
    </citation>
    <scope>NUCLEOTIDE SEQUENCE [LARGE SCALE GENOMIC DNA]</scope>
    <source>
        <strain evidence="1 2">ATCC 31491</strain>
    </source>
</reference>
<evidence type="ECO:0000313" key="2">
    <source>
        <dbReference type="Proteomes" id="UP001317259"/>
    </source>
</evidence>
<evidence type="ECO:0000313" key="1">
    <source>
        <dbReference type="EMBL" id="MCK2216885.1"/>
    </source>
</evidence>
<dbReference type="Proteomes" id="UP001317259">
    <property type="component" value="Unassembled WGS sequence"/>
</dbReference>
<gene>
    <name evidence="1" type="ORF">MF672_024275</name>
</gene>
<comment type="caution">
    <text evidence="1">The sequence shown here is derived from an EMBL/GenBank/DDBJ whole genome shotgun (WGS) entry which is preliminary data.</text>
</comment>
<sequence length="73" mass="7113">MPFPLPLFAAGPASFPGWSLPLAACSGGRRVWPGGVPCGFPPGRPAGVVRAACGLALLTGAAARDVRAAAGTA</sequence>
<dbReference type="RefSeq" id="WP_247815402.1">
    <property type="nucleotide sequence ID" value="NZ_JAKRKC020000001.1"/>
</dbReference>
<protein>
    <submittedName>
        <fullName evidence="1">Uncharacterized protein</fullName>
    </submittedName>
</protein>
<keyword evidence="2" id="KW-1185">Reference proteome</keyword>
<name>A0ABT0FY67_9ACTN</name>
<organism evidence="1 2">
    <name type="scientific">Actinomadura luzonensis</name>
    <dbReference type="NCBI Taxonomy" id="2805427"/>
    <lineage>
        <taxon>Bacteria</taxon>
        <taxon>Bacillati</taxon>
        <taxon>Actinomycetota</taxon>
        <taxon>Actinomycetes</taxon>
        <taxon>Streptosporangiales</taxon>
        <taxon>Thermomonosporaceae</taxon>
        <taxon>Actinomadura</taxon>
    </lineage>
</organism>
<accession>A0ABT0FY67</accession>